<dbReference type="SMART" id="SM00477">
    <property type="entry name" value="NUC"/>
    <property type="match status" value="1"/>
</dbReference>
<accession>A0A3A3YUH5</accession>
<proteinExistence type="predicted"/>
<comment type="caution">
    <text evidence="5">The sequence shown here is derived from an EMBL/GenBank/DDBJ whole genome shotgun (WGS) entry which is preliminary data.</text>
</comment>
<keyword evidence="5" id="KW-0255">Endonuclease</keyword>
<dbReference type="SUPFAM" id="SSF54060">
    <property type="entry name" value="His-Me finger endonucleases"/>
    <property type="match status" value="1"/>
</dbReference>
<dbReference type="Proteomes" id="UP000265614">
    <property type="component" value="Unassembled WGS sequence"/>
</dbReference>
<evidence type="ECO:0000256" key="2">
    <source>
        <dbReference type="PIRSR" id="PIRSR640255-2"/>
    </source>
</evidence>
<keyword evidence="5" id="KW-0378">Hydrolase</keyword>
<dbReference type="GO" id="GO:0003676">
    <property type="term" value="F:nucleic acid binding"/>
    <property type="evidence" value="ECO:0007669"/>
    <property type="project" value="InterPro"/>
</dbReference>
<name>A0A3A3YUH5_9ACTN</name>
<evidence type="ECO:0000313" key="6">
    <source>
        <dbReference type="Proteomes" id="UP000265614"/>
    </source>
</evidence>
<dbReference type="SMART" id="SM00892">
    <property type="entry name" value="Endonuclease_NS"/>
    <property type="match status" value="1"/>
</dbReference>
<dbReference type="PANTHER" id="PTHR13966:SF5">
    <property type="entry name" value="ENDONUCLEASE G, MITOCHONDRIAL"/>
    <property type="match status" value="1"/>
</dbReference>
<sequence>MDGLDGRGGYDPAFLGVDVPLPVPTDGAGLVELAYEHFTVLLRPDRRLAAATAVGIDGASLRDVPRGDDWRLDPRVPAEHQADDALYRRNDLDRGHLVRRRDPVWGEEAVARRANADTFHFTNAAPQHAGFNQSKELWVGLEDHLLEHAAAYDRRLVVLTGPVLAPDDPVHRGVGVPLRFWKVAAALDGEGALTSTAYVLDQSPLVEDLPRALRAAQERGDPPPLGPFRTFQVPVAQVAALTALDLGPLPAADLLPVPAGLRDRADVPWVPLGSYGDVVLRR</sequence>
<dbReference type="GO" id="GO:0004519">
    <property type="term" value="F:endonuclease activity"/>
    <property type="evidence" value="ECO:0007669"/>
    <property type="project" value="UniProtKB-KW"/>
</dbReference>
<dbReference type="OrthoDB" id="104542at2"/>
<dbReference type="GO" id="GO:0016787">
    <property type="term" value="F:hydrolase activity"/>
    <property type="evidence" value="ECO:0007669"/>
    <property type="project" value="InterPro"/>
</dbReference>
<dbReference type="InterPro" id="IPR044929">
    <property type="entry name" value="DNA/RNA_non-sp_Endonuclease_sf"/>
</dbReference>
<feature type="domain" description="ENPP1-3/EXOG-like endonuclease/phosphodiesterase" evidence="3">
    <location>
        <begin position="35"/>
        <end position="253"/>
    </location>
</feature>
<dbReference type="AlphaFoldDB" id="A0A3A3YUH5"/>
<evidence type="ECO:0000256" key="1">
    <source>
        <dbReference type="PIRSR" id="PIRSR640255-1"/>
    </source>
</evidence>
<gene>
    <name evidence="5" type="ORF">D5H78_14725</name>
</gene>
<organism evidence="5 6">
    <name type="scientific">Vallicoccus soli</name>
    <dbReference type="NCBI Taxonomy" id="2339232"/>
    <lineage>
        <taxon>Bacteria</taxon>
        <taxon>Bacillati</taxon>
        <taxon>Actinomycetota</taxon>
        <taxon>Actinomycetes</taxon>
        <taxon>Motilibacterales</taxon>
        <taxon>Vallicoccaceae</taxon>
        <taxon>Vallicoccus</taxon>
    </lineage>
</organism>
<dbReference type="InterPro" id="IPR001604">
    <property type="entry name" value="Endo_G_ENPP1-like_dom"/>
</dbReference>
<evidence type="ECO:0000259" key="4">
    <source>
        <dbReference type="SMART" id="SM00892"/>
    </source>
</evidence>
<dbReference type="InterPro" id="IPR020821">
    <property type="entry name" value="ENPP1-3/EXOG-like_nuc-like"/>
</dbReference>
<reference evidence="5 6" key="1">
    <citation type="submission" date="2018-09" db="EMBL/GenBank/DDBJ databases">
        <title>YIM 75000 draft genome.</title>
        <authorList>
            <person name="Tang S."/>
            <person name="Feng Y."/>
        </authorList>
    </citation>
    <scope>NUCLEOTIDE SEQUENCE [LARGE SCALE GENOMIC DNA]</scope>
    <source>
        <strain evidence="5 6">YIM 75000</strain>
    </source>
</reference>
<dbReference type="Gene3D" id="3.40.570.10">
    <property type="entry name" value="Extracellular Endonuclease, subunit A"/>
    <property type="match status" value="1"/>
</dbReference>
<keyword evidence="2" id="KW-0479">Metal-binding</keyword>
<keyword evidence="5" id="KW-0540">Nuclease</keyword>
<evidence type="ECO:0000313" key="5">
    <source>
        <dbReference type="EMBL" id="RJK94355.1"/>
    </source>
</evidence>
<dbReference type="GO" id="GO:0046872">
    <property type="term" value="F:metal ion binding"/>
    <property type="evidence" value="ECO:0007669"/>
    <property type="project" value="UniProtKB-KW"/>
</dbReference>
<dbReference type="CDD" id="cd00091">
    <property type="entry name" value="NUC"/>
    <property type="match status" value="1"/>
</dbReference>
<evidence type="ECO:0000259" key="3">
    <source>
        <dbReference type="SMART" id="SM00477"/>
    </source>
</evidence>
<dbReference type="InterPro" id="IPR040255">
    <property type="entry name" value="Non-specific_endonuclease"/>
</dbReference>
<protein>
    <submittedName>
        <fullName evidence="5">DNA/RNA non-specific endonuclease</fullName>
    </submittedName>
</protein>
<feature type="domain" description="DNA/RNA non-specific endonuclease/pyrophosphatase/phosphodiesterase" evidence="4">
    <location>
        <begin position="34"/>
        <end position="253"/>
    </location>
</feature>
<feature type="active site" description="Proton acceptor" evidence="1">
    <location>
        <position position="96"/>
    </location>
</feature>
<dbReference type="PANTHER" id="PTHR13966">
    <property type="entry name" value="ENDONUCLEASE RELATED"/>
    <property type="match status" value="1"/>
</dbReference>
<keyword evidence="6" id="KW-1185">Reference proteome</keyword>
<feature type="binding site" evidence="2">
    <location>
        <position position="132"/>
    </location>
    <ligand>
        <name>Mg(2+)</name>
        <dbReference type="ChEBI" id="CHEBI:18420"/>
        <note>catalytic</note>
    </ligand>
</feature>
<dbReference type="InterPro" id="IPR044925">
    <property type="entry name" value="His-Me_finger_sf"/>
</dbReference>
<dbReference type="Pfam" id="PF01223">
    <property type="entry name" value="Endonuclease_NS"/>
    <property type="match status" value="1"/>
</dbReference>
<dbReference type="EMBL" id="QZEZ01000007">
    <property type="protein sequence ID" value="RJK94355.1"/>
    <property type="molecule type" value="Genomic_DNA"/>
</dbReference>